<dbReference type="SUPFAM" id="SSF53335">
    <property type="entry name" value="S-adenosyl-L-methionine-dependent methyltransferases"/>
    <property type="match status" value="1"/>
</dbReference>
<dbReference type="Gene3D" id="3.40.50.150">
    <property type="entry name" value="Vaccinia Virus protein VP39"/>
    <property type="match status" value="1"/>
</dbReference>
<dbReference type="EMBL" id="AB538860">
    <property type="protein sequence ID" value="BAJ19055.1"/>
    <property type="molecule type" value="Genomic_DNA"/>
</dbReference>
<dbReference type="AlphaFoldDB" id="E1CG41"/>
<keyword evidence="2" id="KW-0489">Methyltransferase</keyword>
<dbReference type="GO" id="GO:0032259">
    <property type="term" value="P:methylation"/>
    <property type="evidence" value="ECO:0007669"/>
    <property type="project" value="UniProtKB-KW"/>
</dbReference>
<sequence>MTRPAPRDVQDLPPRTENLMTSEERRRLLLQDIDVVIDGGANGGQYAKWMRQCGFRGEIFSFEPASETFGVLAEAARSDDGWHCHNVALGPQDGEVMLHLTRTSLGSSVFRRTELHSRVWPKDVAAGTELVSMRSLRSLWHELGCDGRRVYLKLDVEGAELSVLEGAGPVLDRIALLEVELSLVAMHHDAPTFREVVNFLSAQGFSAVALEQNHSGDDTTGQMLMIDGIFRAPGAGLHGDRPGPR</sequence>
<dbReference type="NCBIfam" id="TIGR01444">
    <property type="entry name" value="fkbM_fam"/>
    <property type="match status" value="1"/>
</dbReference>
<organism evidence="2">
    <name type="scientific">Streptomyces sp. SANK 62799</name>
    <dbReference type="NCBI Taxonomy" id="701528"/>
    <lineage>
        <taxon>Bacteria</taxon>
        <taxon>Bacillati</taxon>
        <taxon>Actinomycetota</taxon>
        <taxon>Actinomycetes</taxon>
        <taxon>Kitasatosporales</taxon>
        <taxon>Streptomycetaceae</taxon>
        <taxon>Streptomyces</taxon>
    </lineage>
</organism>
<dbReference type="Pfam" id="PF05050">
    <property type="entry name" value="Methyltransf_21"/>
    <property type="match status" value="1"/>
</dbReference>
<dbReference type="PANTHER" id="PTHR36973:SF4">
    <property type="entry name" value="NODULATION PROTEIN"/>
    <property type="match status" value="1"/>
</dbReference>
<protein>
    <submittedName>
        <fullName evidence="2">Putative methyltransferase</fullName>
    </submittedName>
</protein>
<dbReference type="GO" id="GO:0008171">
    <property type="term" value="F:O-methyltransferase activity"/>
    <property type="evidence" value="ECO:0007669"/>
    <property type="project" value="TreeGrafter"/>
</dbReference>
<evidence type="ECO:0000313" key="2">
    <source>
        <dbReference type="EMBL" id="BAJ19055.1"/>
    </source>
</evidence>
<dbReference type="InterPro" id="IPR006342">
    <property type="entry name" value="FkbM_mtfrase"/>
</dbReference>
<feature type="domain" description="Methyltransferase FkbM" evidence="1">
    <location>
        <begin position="38"/>
        <end position="206"/>
    </location>
</feature>
<evidence type="ECO:0000259" key="1">
    <source>
        <dbReference type="Pfam" id="PF05050"/>
    </source>
</evidence>
<dbReference type="InterPro" id="IPR029063">
    <property type="entry name" value="SAM-dependent_MTases_sf"/>
</dbReference>
<dbReference type="PANTHER" id="PTHR36973">
    <property type="entry name" value="SLL1456 PROTEIN-RELATED"/>
    <property type="match status" value="1"/>
</dbReference>
<gene>
    <name evidence="2" type="primary">capK</name>
</gene>
<dbReference type="InterPro" id="IPR053188">
    <property type="entry name" value="FkbM_Methyltransferase"/>
</dbReference>
<proteinExistence type="predicted"/>
<accession>E1CG41</accession>
<keyword evidence="2" id="KW-0808">Transferase</keyword>
<name>E1CG41_9ACTN</name>
<reference evidence="2" key="1">
    <citation type="submission" date="2009-12" db="EMBL/GenBank/DDBJ databases">
        <title>An ATP-Independent Strategy for Carboxylic Acid Activation and Amide Bond Formation Revealed upon Characterization of the A-503083 Biosynthetic Gene Cluster.</title>
        <authorList>
            <person name="Funabashi M."/>
            <person name="Nonaka K."/>
            <person name="Hosobuchi M."/>
            <person name="Fujita Y."/>
            <person name="Shibata T."/>
            <person name="Chi X."/>
            <person name="Yang Z."/>
            <person name="Van Lanen S.G."/>
        </authorList>
    </citation>
    <scope>NUCLEOTIDE SEQUENCE</scope>
    <source>
        <strain evidence="2">SANK 62799</strain>
    </source>
</reference>